<protein>
    <submittedName>
        <fullName evidence="1">Uncharacterized protein</fullName>
    </submittedName>
</protein>
<reference evidence="1" key="1">
    <citation type="journal article" date="2023" name="Mol. Phylogenet. Evol.">
        <title>Genome-scale phylogeny and comparative genomics of the fungal order Sordariales.</title>
        <authorList>
            <person name="Hensen N."/>
            <person name="Bonometti L."/>
            <person name="Westerberg I."/>
            <person name="Brannstrom I.O."/>
            <person name="Guillou S."/>
            <person name="Cros-Aarteil S."/>
            <person name="Calhoun S."/>
            <person name="Haridas S."/>
            <person name="Kuo A."/>
            <person name="Mondo S."/>
            <person name="Pangilinan J."/>
            <person name="Riley R."/>
            <person name="LaButti K."/>
            <person name="Andreopoulos B."/>
            <person name="Lipzen A."/>
            <person name="Chen C."/>
            <person name="Yan M."/>
            <person name="Daum C."/>
            <person name="Ng V."/>
            <person name="Clum A."/>
            <person name="Steindorff A."/>
            <person name="Ohm R.A."/>
            <person name="Martin F."/>
            <person name="Silar P."/>
            <person name="Natvig D.O."/>
            <person name="Lalanne C."/>
            <person name="Gautier V."/>
            <person name="Ament-Velasquez S.L."/>
            <person name="Kruys A."/>
            <person name="Hutchinson M.I."/>
            <person name="Powell A.J."/>
            <person name="Barry K."/>
            <person name="Miller A.N."/>
            <person name="Grigoriev I.V."/>
            <person name="Debuchy R."/>
            <person name="Gladieux P."/>
            <person name="Hiltunen Thoren M."/>
            <person name="Johannesson H."/>
        </authorList>
    </citation>
    <scope>NUCLEOTIDE SEQUENCE</scope>
    <source>
        <strain evidence="1">CBS 315.58</strain>
    </source>
</reference>
<accession>A0AAN6XCS0</accession>
<evidence type="ECO:0000313" key="2">
    <source>
        <dbReference type="Proteomes" id="UP001303160"/>
    </source>
</evidence>
<organism evidence="1 2">
    <name type="scientific">Triangularia verruculosa</name>
    <dbReference type="NCBI Taxonomy" id="2587418"/>
    <lineage>
        <taxon>Eukaryota</taxon>
        <taxon>Fungi</taxon>
        <taxon>Dikarya</taxon>
        <taxon>Ascomycota</taxon>
        <taxon>Pezizomycotina</taxon>
        <taxon>Sordariomycetes</taxon>
        <taxon>Sordariomycetidae</taxon>
        <taxon>Sordariales</taxon>
        <taxon>Podosporaceae</taxon>
        <taxon>Triangularia</taxon>
    </lineage>
</organism>
<sequence length="265" mass="30940">MNPNIPSFFSQTWRKTPRKNLRPSWLTILNRIVNNNCRLLLPLPTTPFTPFSQIAAFLRTIRPQNNIYIHPRLLAFGSAEIRSNWKEWTGWTQKEDWDVTDTLGGFATVKRGEKNVLVALCTGYTVNWVSNNKYDPITETYAWQRTTDGDRKWHAYVIAFISNPAGKGKEMVVWDCDPEPNLTSESRIRDALKLLQRKLWDQLHPGGRFNIKAVWYQTDTRWSGADLCLTHSLQKMEEIAKSWDDGCFEADSDRRVRGFLRLYKR</sequence>
<proteinExistence type="predicted"/>
<dbReference type="EMBL" id="MU863951">
    <property type="protein sequence ID" value="KAK4198134.1"/>
    <property type="molecule type" value="Genomic_DNA"/>
</dbReference>
<dbReference type="AlphaFoldDB" id="A0AAN6XCS0"/>
<dbReference type="Proteomes" id="UP001303160">
    <property type="component" value="Unassembled WGS sequence"/>
</dbReference>
<keyword evidence="2" id="KW-1185">Reference proteome</keyword>
<gene>
    <name evidence="1" type="ORF">QBC40DRAFT_332041</name>
</gene>
<evidence type="ECO:0000313" key="1">
    <source>
        <dbReference type="EMBL" id="KAK4198134.1"/>
    </source>
</evidence>
<name>A0AAN6XCS0_9PEZI</name>
<reference evidence="1" key="2">
    <citation type="submission" date="2023-05" db="EMBL/GenBank/DDBJ databases">
        <authorList>
            <consortium name="Lawrence Berkeley National Laboratory"/>
            <person name="Steindorff A."/>
            <person name="Hensen N."/>
            <person name="Bonometti L."/>
            <person name="Westerberg I."/>
            <person name="Brannstrom I.O."/>
            <person name="Guillou S."/>
            <person name="Cros-Aarteil S."/>
            <person name="Calhoun S."/>
            <person name="Haridas S."/>
            <person name="Kuo A."/>
            <person name="Mondo S."/>
            <person name="Pangilinan J."/>
            <person name="Riley R."/>
            <person name="Labutti K."/>
            <person name="Andreopoulos B."/>
            <person name="Lipzen A."/>
            <person name="Chen C."/>
            <person name="Yanf M."/>
            <person name="Daum C."/>
            <person name="Ng V."/>
            <person name="Clum A."/>
            <person name="Ohm R."/>
            <person name="Martin F."/>
            <person name="Silar P."/>
            <person name="Natvig D."/>
            <person name="Lalanne C."/>
            <person name="Gautier V."/>
            <person name="Ament-Velasquez S.L."/>
            <person name="Kruys A."/>
            <person name="Hutchinson M.I."/>
            <person name="Powell A.J."/>
            <person name="Barry K."/>
            <person name="Miller A.N."/>
            <person name="Grigoriev I.V."/>
            <person name="Debuchy R."/>
            <person name="Gladieux P."/>
            <person name="Thoren M.H."/>
            <person name="Johannesson H."/>
        </authorList>
    </citation>
    <scope>NUCLEOTIDE SEQUENCE</scope>
    <source>
        <strain evidence="1">CBS 315.58</strain>
    </source>
</reference>
<comment type="caution">
    <text evidence="1">The sequence shown here is derived from an EMBL/GenBank/DDBJ whole genome shotgun (WGS) entry which is preliminary data.</text>
</comment>